<dbReference type="GO" id="GO:0016740">
    <property type="term" value="F:transferase activity"/>
    <property type="evidence" value="ECO:0007669"/>
    <property type="project" value="UniProtKB-KW"/>
</dbReference>
<evidence type="ECO:0000313" key="2">
    <source>
        <dbReference type="Proteomes" id="UP000076881"/>
    </source>
</evidence>
<dbReference type="InterPro" id="IPR039535">
    <property type="entry name" value="ASST-like"/>
</dbReference>
<proteinExistence type="predicted"/>
<reference evidence="1 2" key="1">
    <citation type="journal article" date="2016" name="Genome Biol. Evol.">
        <title>Divergent and convergent evolution of fungal pathogenicity.</title>
        <authorList>
            <person name="Shang Y."/>
            <person name="Xiao G."/>
            <person name="Zheng P."/>
            <person name="Cen K."/>
            <person name="Zhan S."/>
            <person name="Wang C."/>
        </authorList>
    </citation>
    <scope>NUCLEOTIDE SEQUENCE [LARGE SCALE GENOMIC DNA]</scope>
    <source>
        <strain evidence="1 2">RCEF 1005</strain>
    </source>
</reference>
<dbReference type="AlphaFoldDB" id="A0A162KQI5"/>
<dbReference type="Proteomes" id="UP000076881">
    <property type="component" value="Unassembled WGS sequence"/>
</dbReference>
<dbReference type="PANTHER" id="PTHR35340">
    <property type="entry name" value="PQQ ENZYME REPEAT PROTEIN-RELATED"/>
    <property type="match status" value="1"/>
</dbReference>
<dbReference type="EMBL" id="AZHF01000001">
    <property type="protein sequence ID" value="OAA82596.1"/>
    <property type="molecule type" value="Genomic_DNA"/>
</dbReference>
<keyword evidence="2" id="KW-1185">Reference proteome</keyword>
<dbReference type="SUPFAM" id="SSF63825">
    <property type="entry name" value="YWTD domain"/>
    <property type="match status" value="1"/>
</dbReference>
<protein>
    <submittedName>
        <fullName evidence="1">Arylsulfotransferase</fullName>
    </submittedName>
</protein>
<gene>
    <name evidence="1" type="ORF">LEL_02141</name>
</gene>
<dbReference type="PANTHER" id="PTHR35340:SF9">
    <property type="entry name" value="ASST-DOMAIN-CONTAINING PROTEIN"/>
    <property type="match status" value="1"/>
</dbReference>
<dbReference type="InterPro" id="IPR053143">
    <property type="entry name" value="Arylsulfate_ST"/>
</dbReference>
<dbReference type="Pfam" id="PF14269">
    <property type="entry name" value="Arylsulfotran_2"/>
    <property type="match status" value="2"/>
</dbReference>
<sequence>MGLVSCISADGQFVSRPDLSPPRLNITIPATEDVGDGYIFVCPYGGFKSGTGFDGPEQPACYIFRDDGDLVWSSLGHLSGWVANIQARSFRGKPAITVYQGAIDEFRGHGWGQATILNERYENVATIRAGNHKIMSIHEFNLLESNSALVEIYQPTPIDLTRFNGKKGAKWIVDAMFQGKLSMETGKLQQGITQILTKSPKEIDVDTGDVLFEWSSLDHVSPTESVISLSSGYAGGGLNSRDAWDYFHLNSVEKDHHGDYLISGRHTSTVYKIDGKTGEIIWRLGGRHSNFSVPSETAFGFQHDARYLTDQPSDAHIHYISLFDNAARSKGHQGNDTDSVHERSSAKILRLDTKTWQASVVKSVSSPDGLLALSQGNAQTLSNSNIFVGWGQAGAVTEFRERDDKPIFHAYLDSGDIGYGVQSYRAFRFPWKGYPQETPAIVALLDESHGGGTSVHISWNGDTETATWKVYATSPSCTSSSWKWWPCQARLLQEAKRAGFETVVHVADEAVASGLSTVYAEAFNAEGHRLVKTAAVTASRRLRTYNSHSAQEQHIMVMDELR</sequence>
<organism evidence="1 2">
    <name type="scientific">Akanthomyces lecanii RCEF 1005</name>
    <dbReference type="NCBI Taxonomy" id="1081108"/>
    <lineage>
        <taxon>Eukaryota</taxon>
        <taxon>Fungi</taxon>
        <taxon>Dikarya</taxon>
        <taxon>Ascomycota</taxon>
        <taxon>Pezizomycotina</taxon>
        <taxon>Sordariomycetes</taxon>
        <taxon>Hypocreomycetidae</taxon>
        <taxon>Hypocreales</taxon>
        <taxon>Cordycipitaceae</taxon>
        <taxon>Akanthomyces</taxon>
        <taxon>Cordyceps confragosa</taxon>
    </lineage>
</organism>
<keyword evidence="1" id="KW-0808">Transferase</keyword>
<name>A0A162KQI5_CORDF</name>
<evidence type="ECO:0000313" key="1">
    <source>
        <dbReference type="EMBL" id="OAA82596.1"/>
    </source>
</evidence>
<comment type="caution">
    <text evidence="1">The sequence shown here is derived from an EMBL/GenBank/DDBJ whole genome shotgun (WGS) entry which is preliminary data.</text>
</comment>
<accession>A0A162KQI5</accession>
<dbReference type="OrthoDB" id="5427350at2759"/>